<evidence type="ECO:0000256" key="3">
    <source>
        <dbReference type="ARBA" id="ARBA00022729"/>
    </source>
</evidence>
<dbReference type="RefSeq" id="WP_067758029.1">
    <property type="nucleotide sequence ID" value="NZ_LT907988.1"/>
</dbReference>
<comment type="similarity">
    <text evidence="2">Belongs to the bacterial solute-binding protein SsuA/TauA family.</text>
</comment>
<evidence type="ECO:0000259" key="5">
    <source>
        <dbReference type="Pfam" id="PF09084"/>
    </source>
</evidence>
<evidence type="ECO:0000313" key="7">
    <source>
        <dbReference type="EMBL" id="SOE45892.1"/>
    </source>
</evidence>
<name>A0A1C3K6B9_9BURK</name>
<evidence type="ECO:0000256" key="2">
    <source>
        <dbReference type="ARBA" id="ARBA00010742"/>
    </source>
</evidence>
<feature type="chain" id="PRO_5015062669" evidence="4">
    <location>
        <begin position="28"/>
        <end position="326"/>
    </location>
</feature>
<dbReference type="Proteomes" id="UP000078558">
    <property type="component" value="Chromosome I"/>
</dbReference>
<feature type="signal peptide" evidence="4">
    <location>
        <begin position="1"/>
        <end position="27"/>
    </location>
</feature>
<dbReference type="Gene3D" id="3.40.190.10">
    <property type="entry name" value="Periplasmic binding protein-like II"/>
    <property type="match status" value="2"/>
</dbReference>
<gene>
    <name evidence="6" type="ORF">ODI_03188</name>
    <name evidence="7" type="ORF">ODI_R0005</name>
</gene>
<dbReference type="SUPFAM" id="SSF53850">
    <property type="entry name" value="Periplasmic binding protein-like II"/>
    <property type="match status" value="1"/>
</dbReference>
<organism evidence="6 8">
    <name type="scientific">Orrella dioscoreae</name>
    <dbReference type="NCBI Taxonomy" id="1851544"/>
    <lineage>
        <taxon>Bacteria</taxon>
        <taxon>Pseudomonadati</taxon>
        <taxon>Pseudomonadota</taxon>
        <taxon>Betaproteobacteria</taxon>
        <taxon>Burkholderiales</taxon>
        <taxon>Alcaligenaceae</taxon>
        <taxon>Orrella</taxon>
    </lineage>
</organism>
<dbReference type="EMBL" id="LT907988">
    <property type="protein sequence ID" value="SOE45892.1"/>
    <property type="molecule type" value="Genomic_DNA"/>
</dbReference>
<sequence>MTPRITRLARRLAAAACLMGTTLAAQAATLTVTHWGQGMYGVPFAIALEKGYFKEAGLDITGFMTSPGGGTTVRNAMASEIPYGEVALPAAIAAIQQGSPLTIIHGGVLGLADLQWAARPDSKIAKPADLAGATLGYSSPKSVTDMVSTLALTQAGVMDKTRRTAVGSVSAGMTALREKAVDAVYITEPILSQQKDKIRVAFRSDAVVPRMTQTVGVVRTDYLEKNADTVRAIITARRKGVAFIHANPEEAATILAKHYKLEPEVARAALATVMADKDYWSLGRLDYAGMAEMLKGLVLVKAVESGEFDWKRVSNEALLPDDQRSR</sequence>
<reference evidence="6 8" key="1">
    <citation type="submission" date="2016-06" db="EMBL/GenBank/DDBJ databases">
        <authorList>
            <person name="Kjaerup R.B."/>
            <person name="Dalgaard T.S."/>
            <person name="Juul-Madsen H.R."/>
        </authorList>
    </citation>
    <scope>NUCLEOTIDE SEQUENCE [LARGE SCALE GENOMIC DNA]</scope>
    <source>
        <strain evidence="6">Orrdi1</strain>
    </source>
</reference>
<dbReference type="AlphaFoldDB" id="A0A1C3K6B9"/>
<dbReference type="GO" id="GO:0042597">
    <property type="term" value="C:periplasmic space"/>
    <property type="evidence" value="ECO:0007669"/>
    <property type="project" value="UniProtKB-SubCell"/>
</dbReference>
<evidence type="ECO:0000256" key="1">
    <source>
        <dbReference type="ARBA" id="ARBA00004418"/>
    </source>
</evidence>
<keyword evidence="8" id="KW-1185">Reference proteome</keyword>
<protein>
    <submittedName>
        <fullName evidence="6">ABC-type nitrate/sulfonate/bicarbonate transport systems, periplasmic components</fullName>
    </submittedName>
</protein>
<evidence type="ECO:0000313" key="6">
    <source>
        <dbReference type="EMBL" id="SBT27081.1"/>
    </source>
</evidence>
<proteinExistence type="inferred from homology"/>
<dbReference type="KEGG" id="odi:ODI_R0005"/>
<comment type="subcellular location">
    <subcellularLocation>
        <location evidence="1">Periplasm</location>
    </subcellularLocation>
</comment>
<accession>A0A1C3K6B9</accession>
<dbReference type="EMBL" id="FLRC01000052">
    <property type="protein sequence ID" value="SBT27081.1"/>
    <property type="molecule type" value="Genomic_DNA"/>
</dbReference>
<dbReference type="InterPro" id="IPR015168">
    <property type="entry name" value="SsuA/THI5"/>
</dbReference>
<dbReference type="PANTHER" id="PTHR30024:SF47">
    <property type="entry name" value="TAURINE-BINDING PERIPLASMIC PROTEIN"/>
    <property type="match status" value="1"/>
</dbReference>
<dbReference type="GO" id="GO:0042918">
    <property type="term" value="P:alkanesulfonate transmembrane transport"/>
    <property type="evidence" value="ECO:0007669"/>
    <property type="project" value="TreeGrafter"/>
</dbReference>
<feature type="domain" description="SsuA/THI5-like" evidence="5">
    <location>
        <begin position="43"/>
        <end position="251"/>
    </location>
</feature>
<keyword evidence="3 4" id="KW-0732">Signal</keyword>
<dbReference type="PANTHER" id="PTHR30024">
    <property type="entry name" value="ALIPHATIC SULFONATES-BINDING PROTEIN-RELATED"/>
    <property type="match status" value="1"/>
</dbReference>
<evidence type="ECO:0000256" key="4">
    <source>
        <dbReference type="SAM" id="SignalP"/>
    </source>
</evidence>
<dbReference type="STRING" id="1851544.ODI_03188"/>
<reference evidence="7 8" key="2">
    <citation type="submission" date="2017-08" db="EMBL/GenBank/DDBJ databases">
        <authorList>
            <person name="de Groot N.N."/>
        </authorList>
    </citation>
    <scope>NUCLEOTIDE SEQUENCE [LARGE SCALE GENOMIC DNA]</scope>
    <source>
        <strain evidence="7">Orrdi1</strain>
    </source>
</reference>
<dbReference type="Pfam" id="PF09084">
    <property type="entry name" value="NMT1"/>
    <property type="match status" value="1"/>
</dbReference>
<evidence type="ECO:0000313" key="8">
    <source>
        <dbReference type="Proteomes" id="UP000078558"/>
    </source>
</evidence>